<keyword evidence="2" id="KW-1185">Reference proteome</keyword>
<evidence type="ECO:0000313" key="1">
    <source>
        <dbReference type="EMBL" id="ASS38181.1"/>
    </source>
</evidence>
<proteinExistence type="predicted"/>
<sequence length="100" mass="11358">MGVVQYHTRASKNYINENNFILKRSMARIGSDVAQDFIPTPGLSVVMDFAEDMNNSYKTRTLATNLTRIEVAKTTDSYITQVNDECIIKELSEGGYKWID</sequence>
<reference evidence="2" key="1">
    <citation type="submission" date="2016-05" db="EMBL/GenBank/DDBJ databases">
        <authorList>
            <person name="Holder M.E."/>
            <person name="Ajami N.J."/>
            <person name="Petrosino J.F."/>
        </authorList>
    </citation>
    <scope>NUCLEOTIDE SEQUENCE [LARGE SCALE GENOMIC DNA]</scope>
    <source>
        <strain evidence="2">ATCC 700696</strain>
    </source>
</reference>
<evidence type="ECO:0000313" key="2">
    <source>
        <dbReference type="Proteomes" id="UP000214689"/>
    </source>
</evidence>
<dbReference type="AlphaFoldDB" id="A0A223AT94"/>
<dbReference type="RefSeq" id="WP_094234421.1">
    <property type="nucleotide sequence ID" value="NZ_CP016199.1"/>
</dbReference>
<gene>
    <name evidence="1" type="ORF">AXF17_07035</name>
</gene>
<name>A0A223AT94_9FIRM</name>
<protein>
    <submittedName>
        <fullName evidence="1">Uncharacterized protein</fullName>
    </submittedName>
</protein>
<dbReference type="Proteomes" id="UP000214689">
    <property type="component" value="Chromosome"/>
</dbReference>
<dbReference type="EMBL" id="CP016199">
    <property type="protein sequence ID" value="ASS38181.1"/>
    <property type="molecule type" value="Genomic_DNA"/>
</dbReference>
<dbReference type="OrthoDB" id="9881934at2"/>
<organism evidence="1 2">
    <name type="scientific">Mogibacterium pumilum</name>
    <dbReference type="NCBI Taxonomy" id="86332"/>
    <lineage>
        <taxon>Bacteria</taxon>
        <taxon>Bacillati</taxon>
        <taxon>Bacillota</taxon>
        <taxon>Clostridia</taxon>
        <taxon>Peptostreptococcales</taxon>
        <taxon>Anaerovoracaceae</taxon>
        <taxon>Mogibacterium</taxon>
    </lineage>
</organism>
<accession>A0A223AT94</accession>